<sequence>MTADTLFDQINLPMAATIEAIGYERFYPRFFSLMSKIARIDQYMVFEFCDSWDSPRCRLAHNIQRPELGLQLASLYLEGNYLNDPLLAKLAAEAAEHPTQPACELLLRKTLSPVYRRRFYNVPDIQEKFAIAANDEESGRLYYINFYRSAEAGFSEQEITFLEQSSALISSLLLRHFREERQGRGVQKHLLAAGLSEREAQICELIVAGHTAKTIARKLNLAESSIVTYRKRAYQKLGVHRKPDLLEVFQG</sequence>
<dbReference type="SMART" id="SM00421">
    <property type="entry name" value="HTH_LUXR"/>
    <property type="match status" value="1"/>
</dbReference>
<evidence type="ECO:0000256" key="1">
    <source>
        <dbReference type="ARBA" id="ARBA00023015"/>
    </source>
</evidence>
<dbReference type="EMBL" id="JADEYS010000006">
    <property type="protein sequence ID" value="MBE9397069.1"/>
    <property type="molecule type" value="Genomic_DNA"/>
</dbReference>
<evidence type="ECO:0000313" key="5">
    <source>
        <dbReference type="EMBL" id="MBE9397069.1"/>
    </source>
</evidence>
<dbReference type="SUPFAM" id="SSF46894">
    <property type="entry name" value="C-terminal effector domain of the bipartite response regulators"/>
    <property type="match status" value="1"/>
</dbReference>
<dbReference type="CDD" id="cd06170">
    <property type="entry name" value="LuxR_C_like"/>
    <property type="match status" value="1"/>
</dbReference>
<dbReference type="AlphaFoldDB" id="A0A8J7FCU9"/>
<keyword evidence="1" id="KW-0805">Transcription regulation</keyword>
<comment type="caution">
    <text evidence="5">The sequence shown here is derived from an EMBL/GenBank/DDBJ whole genome shotgun (WGS) entry which is preliminary data.</text>
</comment>
<reference evidence="5" key="1">
    <citation type="submission" date="2020-10" db="EMBL/GenBank/DDBJ databases">
        <title>Bacterium isolated from coastal waters sediment.</title>
        <authorList>
            <person name="Chen R.-J."/>
            <person name="Lu D.-C."/>
            <person name="Zhu K.-L."/>
            <person name="Du Z.-J."/>
        </authorList>
    </citation>
    <scope>NUCLEOTIDE SEQUENCE</scope>
    <source>
        <strain evidence="5">N1Y112</strain>
    </source>
</reference>
<dbReference type="InterPro" id="IPR016032">
    <property type="entry name" value="Sig_transdc_resp-reg_C-effctor"/>
</dbReference>
<gene>
    <name evidence="5" type="ORF">IOQ59_07315</name>
</gene>
<evidence type="ECO:0000259" key="4">
    <source>
        <dbReference type="PROSITE" id="PS50043"/>
    </source>
</evidence>
<dbReference type="PROSITE" id="PS00622">
    <property type="entry name" value="HTH_LUXR_1"/>
    <property type="match status" value="1"/>
</dbReference>
<dbReference type="Proteomes" id="UP000640333">
    <property type="component" value="Unassembled WGS sequence"/>
</dbReference>
<evidence type="ECO:0000256" key="2">
    <source>
        <dbReference type="ARBA" id="ARBA00023125"/>
    </source>
</evidence>
<protein>
    <submittedName>
        <fullName evidence="5">Helix-turn-helix transcriptional regulator</fullName>
    </submittedName>
</protein>
<accession>A0A8J7FCU9</accession>
<evidence type="ECO:0000256" key="3">
    <source>
        <dbReference type="ARBA" id="ARBA00023163"/>
    </source>
</evidence>
<dbReference type="RefSeq" id="WP_193952626.1">
    <property type="nucleotide sequence ID" value="NZ_JADEYS010000006.1"/>
</dbReference>
<dbReference type="PROSITE" id="PS50043">
    <property type="entry name" value="HTH_LUXR_2"/>
    <property type="match status" value="1"/>
</dbReference>
<dbReference type="Gene3D" id="1.10.10.10">
    <property type="entry name" value="Winged helix-like DNA-binding domain superfamily/Winged helix DNA-binding domain"/>
    <property type="match status" value="1"/>
</dbReference>
<evidence type="ECO:0000313" key="6">
    <source>
        <dbReference type="Proteomes" id="UP000640333"/>
    </source>
</evidence>
<proteinExistence type="predicted"/>
<dbReference type="GO" id="GO:0003677">
    <property type="term" value="F:DNA binding"/>
    <property type="evidence" value="ECO:0007669"/>
    <property type="project" value="UniProtKB-KW"/>
</dbReference>
<keyword evidence="2" id="KW-0238">DNA-binding</keyword>
<keyword evidence="6" id="KW-1185">Reference proteome</keyword>
<dbReference type="PRINTS" id="PR00038">
    <property type="entry name" value="HTHLUXR"/>
</dbReference>
<dbReference type="PANTHER" id="PTHR44688">
    <property type="entry name" value="DNA-BINDING TRANSCRIPTIONAL ACTIVATOR DEVR_DOSR"/>
    <property type="match status" value="1"/>
</dbReference>
<dbReference type="InterPro" id="IPR000792">
    <property type="entry name" value="Tscrpt_reg_LuxR_C"/>
</dbReference>
<dbReference type="GO" id="GO:0006355">
    <property type="term" value="P:regulation of DNA-templated transcription"/>
    <property type="evidence" value="ECO:0007669"/>
    <property type="project" value="InterPro"/>
</dbReference>
<dbReference type="PANTHER" id="PTHR44688:SF16">
    <property type="entry name" value="DNA-BINDING TRANSCRIPTIONAL ACTIVATOR DEVR_DOSR"/>
    <property type="match status" value="1"/>
</dbReference>
<dbReference type="Pfam" id="PF00196">
    <property type="entry name" value="GerE"/>
    <property type="match status" value="1"/>
</dbReference>
<dbReference type="InterPro" id="IPR036388">
    <property type="entry name" value="WH-like_DNA-bd_sf"/>
</dbReference>
<name>A0A8J7FCU9_9GAMM</name>
<keyword evidence="3" id="KW-0804">Transcription</keyword>
<feature type="domain" description="HTH luxR-type" evidence="4">
    <location>
        <begin position="188"/>
        <end position="251"/>
    </location>
</feature>
<organism evidence="5 6">
    <name type="scientific">Pontibacterium sinense</name>
    <dbReference type="NCBI Taxonomy" id="2781979"/>
    <lineage>
        <taxon>Bacteria</taxon>
        <taxon>Pseudomonadati</taxon>
        <taxon>Pseudomonadota</taxon>
        <taxon>Gammaproteobacteria</taxon>
        <taxon>Oceanospirillales</taxon>
        <taxon>Oceanospirillaceae</taxon>
        <taxon>Pontibacterium</taxon>
    </lineage>
</organism>